<dbReference type="Gene3D" id="2.30.110.10">
    <property type="entry name" value="Electron Transport, Fmn-binding Protein, Chain A"/>
    <property type="match status" value="1"/>
</dbReference>
<keyword evidence="1" id="KW-0812">Transmembrane</keyword>
<organism evidence="3 4">
    <name type="scientific">Aspergillus taichungensis</name>
    <dbReference type="NCBI Taxonomy" id="482145"/>
    <lineage>
        <taxon>Eukaryota</taxon>
        <taxon>Fungi</taxon>
        <taxon>Dikarya</taxon>
        <taxon>Ascomycota</taxon>
        <taxon>Pezizomycotina</taxon>
        <taxon>Eurotiomycetes</taxon>
        <taxon>Eurotiomycetidae</taxon>
        <taxon>Eurotiales</taxon>
        <taxon>Aspergillaceae</taxon>
        <taxon>Aspergillus</taxon>
        <taxon>Aspergillus subgen. Circumdati</taxon>
    </lineage>
</organism>
<protein>
    <recommendedName>
        <fullName evidence="2">Pyridoxamine 5'-phosphate oxidase N-terminal domain-containing protein</fullName>
    </recommendedName>
</protein>
<accession>A0A2J5HQI9</accession>
<proteinExistence type="predicted"/>
<evidence type="ECO:0000259" key="2">
    <source>
        <dbReference type="Pfam" id="PF01243"/>
    </source>
</evidence>
<dbReference type="AlphaFoldDB" id="A0A2J5HQI9"/>
<keyword evidence="1" id="KW-0472">Membrane</keyword>
<dbReference type="Proteomes" id="UP000235023">
    <property type="component" value="Unassembled WGS sequence"/>
</dbReference>
<reference evidence="4" key="1">
    <citation type="submission" date="2017-12" db="EMBL/GenBank/DDBJ databases">
        <authorList>
            <consortium name="DOE Joint Genome Institute"/>
            <person name="Mondo S.J."/>
            <person name="Kjaerbolling I."/>
            <person name="Vesth T.C."/>
            <person name="Frisvad J.C."/>
            <person name="Nybo J.L."/>
            <person name="Theobald S."/>
            <person name="Kuo A."/>
            <person name="Bowyer P."/>
            <person name="Matsuda Y."/>
            <person name="Lyhne E.K."/>
            <person name="Kogle M.E."/>
            <person name="Clum A."/>
            <person name="Lipzen A."/>
            <person name="Salamov A."/>
            <person name="Ngan C.Y."/>
            <person name="Daum C."/>
            <person name="Chiniquy J."/>
            <person name="Barry K."/>
            <person name="LaButti K."/>
            <person name="Haridas S."/>
            <person name="Simmons B.A."/>
            <person name="Magnuson J.K."/>
            <person name="Mortensen U.H."/>
            <person name="Larsen T.O."/>
            <person name="Grigoriev I.V."/>
            <person name="Baker S.E."/>
            <person name="Andersen M.R."/>
            <person name="Nordberg H.P."/>
            <person name="Cantor M.N."/>
            <person name="Hua S.X."/>
        </authorList>
    </citation>
    <scope>NUCLEOTIDE SEQUENCE [LARGE SCALE GENOMIC DNA]</scope>
    <source>
        <strain evidence="4">IBT 19404</strain>
    </source>
</reference>
<dbReference type="Pfam" id="PF01243">
    <property type="entry name" value="PNPOx_N"/>
    <property type="match status" value="1"/>
</dbReference>
<dbReference type="InterPro" id="IPR011576">
    <property type="entry name" value="Pyridox_Oxase_N"/>
</dbReference>
<keyword evidence="1" id="KW-1133">Transmembrane helix</keyword>
<dbReference type="SUPFAM" id="SSF50475">
    <property type="entry name" value="FMN-binding split barrel"/>
    <property type="match status" value="1"/>
</dbReference>
<feature type="domain" description="Pyridoxamine 5'-phosphate oxidase N-terminal" evidence="2">
    <location>
        <begin position="13"/>
        <end position="138"/>
    </location>
</feature>
<keyword evidence="4" id="KW-1185">Reference proteome</keyword>
<evidence type="ECO:0000313" key="4">
    <source>
        <dbReference type="Proteomes" id="UP000235023"/>
    </source>
</evidence>
<sequence length="259" mass="28994">MPKFYASLTPPLTEWASKQSVFFVSSAPLRGKHINLSPKGMGDAPLAFMSPNEAAYVDMTGSGNETIAHLRENGRVTVMFCSFEGLPRILRLFCTGRVVETGVDGAFERVVDRMGLKGKVSAGVRAAIVLDIFKVQTSCGFSVPRLALTFDPDTNKPTPTLIKRDTLIKVTEKMDRGDKLEPYRAESNLRSLDGLPGLESARKANGGWRLVWWGRVSNWCRWYRTHIEWVVVMAMVVFHFYSFDAYFVILALSFPLLFG</sequence>
<evidence type="ECO:0000313" key="3">
    <source>
        <dbReference type="EMBL" id="PLN79393.1"/>
    </source>
</evidence>
<dbReference type="PANTHER" id="PTHR39336">
    <property type="entry name" value="PYRIDOXAMINE PHOSPHATE OXIDASE FAMILY PROTEIN (AFU_ORTHOLOGUE AFUA_6G11440)"/>
    <property type="match status" value="1"/>
</dbReference>
<evidence type="ECO:0000256" key="1">
    <source>
        <dbReference type="SAM" id="Phobius"/>
    </source>
</evidence>
<dbReference type="PANTHER" id="PTHR39336:SF1">
    <property type="entry name" value="PYRIDOXAMINE PHOSPHATE OXIDASE FAMILY PROTEIN (AFU_ORTHOLOGUE AFUA_6G11440)"/>
    <property type="match status" value="1"/>
</dbReference>
<dbReference type="EMBL" id="KZ559561">
    <property type="protein sequence ID" value="PLN79393.1"/>
    <property type="molecule type" value="Genomic_DNA"/>
</dbReference>
<feature type="transmembrane region" description="Helical" evidence="1">
    <location>
        <begin position="229"/>
        <end position="258"/>
    </location>
</feature>
<gene>
    <name evidence="3" type="ORF">BDW42DRAFT_186774</name>
</gene>
<name>A0A2J5HQI9_9EURO</name>
<dbReference type="InterPro" id="IPR012349">
    <property type="entry name" value="Split_barrel_FMN-bd"/>
</dbReference>
<dbReference type="OrthoDB" id="539398at2759"/>